<protein>
    <submittedName>
        <fullName evidence="9">Sigma-54 dependent transcriptional regulator</fullName>
    </submittedName>
</protein>
<keyword evidence="5" id="KW-0804">Transcription</keyword>
<dbReference type="InterPro" id="IPR002078">
    <property type="entry name" value="Sigma_54_int"/>
</dbReference>
<keyword evidence="3" id="KW-0805">Transcription regulation</keyword>
<dbReference type="SUPFAM" id="SSF46689">
    <property type="entry name" value="Homeodomain-like"/>
    <property type="match status" value="1"/>
</dbReference>
<feature type="domain" description="Response regulatory" evidence="8">
    <location>
        <begin position="7"/>
        <end position="122"/>
    </location>
</feature>
<evidence type="ECO:0000313" key="10">
    <source>
        <dbReference type="Proteomes" id="UP001258994"/>
    </source>
</evidence>
<evidence type="ECO:0000256" key="4">
    <source>
        <dbReference type="ARBA" id="ARBA00023125"/>
    </source>
</evidence>
<accession>A0ABY9TPC1</accession>
<dbReference type="PANTHER" id="PTHR32071">
    <property type="entry name" value="TRANSCRIPTIONAL REGULATORY PROTEIN"/>
    <property type="match status" value="1"/>
</dbReference>
<dbReference type="Gene3D" id="1.10.8.60">
    <property type="match status" value="1"/>
</dbReference>
<dbReference type="Gene3D" id="3.40.50.300">
    <property type="entry name" value="P-loop containing nucleotide triphosphate hydrolases"/>
    <property type="match status" value="1"/>
</dbReference>
<evidence type="ECO:0000256" key="5">
    <source>
        <dbReference type="ARBA" id="ARBA00023163"/>
    </source>
</evidence>
<evidence type="ECO:0000256" key="1">
    <source>
        <dbReference type="ARBA" id="ARBA00022741"/>
    </source>
</evidence>
<dbReference type="Pfam" id="PF00158">
    <property type="entry name" value="Sigma54_activat"/>
    <property type="match status" value="1"/>
</dbReference>
<dbReference type="InterPro" id="IPR002197">
    <property type="entry name" value="HTH_Fis"/>
</dbReference>
<evidence type="ECO:0000256" key="3">
    <source>
        <dbReference type="ARBA" id="ARBA00023015"/>
    </source>
</evidence>
<dbReference type="CDD" id="cd17569">
    <property type="entry name" value="REC_HupR-like"/>
    <property type="match status" value="1"/>
</dbReference>
<dbReference type="Proteomes" id="UP001258994">
    <property type="component" value="Chromosome"/>
</dbReference>
<keyword evidence="2" id="KW-0067">ATP-binding</keyword>
<dbReference type="InterPro" id="IPR025944">
    <property type="entry name" value="Sigma_54_int_dom_CS"/>
</dbReference>
<dbReference type="Pfam" id="PF02954">
    <property type="entry name" value="HTH_8"/>
    <property type="match status" value="1"/>
</dbReference>
<evidence type="ECO:0000256" key="2">
    <source>
        <dbReference type="ARBA" id="ARBA00022840"/>
    </source>
</evidence>
<proteinExistence type="predicted"/>
<dbReference type="InterPro" id="IPR001789">
    <property type="entry name" value="Sig_transdc_resp-reg_receiver"/>
</dbReference>
<dbReference type="Pfam" id="PF00072">
    <property type="entry name" value="Response_reg"/>
    <property type="match status" value="1"/>
</dbReference>
<keyword evidence="6" id="KW-0597">Phosphoprotein</keyword>
<dbReference type="SUPFAM" id="SSF52540">
    <property type="entry name" value="P-loop containing nucleoside triphosphate hydrolases"/>
    <property type="match status" value="1"/>
</dbReference>
<dbReference type="Pfam" id="PF25601">
    <property type="entry name" value="AAA_lid_14"/>
    <property type="match status" value="1"/>
</dbReference>
<evidence type="ECO:0000259" key="7">
    <source>
        <dbReference type="PROSITE" id="PS50045"/>
    </source>
</evidence>
<dbReference type="PROSITE" id="PS00676">
    <property type="entry name" value="SIGMA54_INTERACT_2"/>
    <property type="match status" value="1"/>
</dbReference>
<reference evidence="10" key="1">
    <citation type="submission" date="2023-09" db="EMBL/GenBank/DDBJ databases">
        <authorList>
            <person name="Zhang C."/>
        </authorList>
    </citation>
    <scope>NUCLEOTIDE SEQUENCE [LARGE SCALE GENOMIC DNA]</scope>
    <source>
        <strain evidence="10">SQ149</strain>
    </source>
</reference>
<name>A0ABY9TPC1_9GAMM</name>
<dbReference type="Gene3D" id="1.10.10.60">
    <property type="entry name" value="Homeodomain-like"/>
    <property type="match status" value="1"/>
</dbReference>
<dbReference type="RefSeq" id="WP_348389803.1">
    <property type="nucleotide sequence ID" value="NZ_CP134145.1"/>
</dbReference>
<dbReference type="PANTHER" id="PTHR32071:SF117">
    <property type="entry name" value="PTS-DEPENDENT DIHYDROXYACETONE KINASE OPERON REGULATORY PROTEIN-RELATED"/>
    <property type="match status" value="1"/>
</dbReference>
<dbReference type="InterPro" id="IPR058031">
    <property type="entry name" value="AAA_lid_NorR"/>
</dbReference>
<dbReference type="InterPro" id="IPR025943">
    <property type="entry name" value="Sigma_54_int_dom_ATP-bd_2"/>
</dbReference>
<dbReference type="SUPFAM" id="SSF52172">
    <property type="entry name" value="CheY-like"/>
    <property type="match status" value="1"/>
</dbReference>
<dbReference type="PROSITE" id="PS50045">
    <property type="entry name" value="SIGMA54_INTERACT_4"/>
    <property type="match status" value="1"/>
</dbReference>
<gene>
    <name evidence="9" type="ORF">RGQ13_11040</name>
</gene>
<sequence>MGLPKSSVLFVDDESMILDALKRVSRKLDAKVYTAQGGQEALEIIKKNQIDIIISDINMPNMDGITFLSKVSKIAPESIRIILTAYTDIDNTLAAINEGKVWGYLNKPWDNTHLINTLNQVIEFRRTMVERTLLKEFKPSDSYPFIDNFSGFVGSCAKMQNIYQKIKQCAPCKASVFITGPSGSGKEVAAQALHELSRREGGSFIALNCAAIPAELMESEIFGHVKGAFSGASSNRDGAATLADNGTLFLDEIAEMDIILQAKLLRFIQTGTFCRVGSGKVEKVEVRFISATNREPDKAIAENKLREDLFYRLNVLPIALPPLNERGSDVVQIAEVFLQKYNQIEERNYQGFTPLAKKLLRQYQWPGNVRQLQNLIYSAVVLAKEPLIDENMFAGILNLTDDQLSLLLESEDVVVLDEKTEKAQNSNVPRSECVQTDGERFQENSLIHTLASVERSTIEHAISQCNDNVVQAAKALGVSPSTLYRKMQQWHDNVS</sequence>
<dbReference type="InterPro" id="IPR003593">
    <property type="entry name" value="AAA+_ATPase"/>
</dbReference>
<dbReference type="InterPro" id="IPR027417">
    <property type="entry name" value="P-loop_NTPase"/>
</dbReference>
<feature type="modified residue" description="4-aspartylphosphate" evidence="6">
    <location>
        <position position="56"/>
    </location>
</feature>
<dbReference type="PROSITE" id="PS50110">
    <property type="entry name" value="RESPONSE_REGULATORY"/>
    <property type="match status" value="1"/>
</dbReference>
<feature type="domain" description="Sigma-54 factor interaction" evidence="7">
    <location>
        <begin position="152"/>
        <end position="381"/>
    </location>
</feature>
<keyword evidence="1" id="KW-0547">Nucleotide-binding</keyword>
<dbReference type="Gene3D" id="3.40.50.2300">
    <property type="match status" value="1"/>
</dbReference>
<dbReference type="CDD" id="cd00009">
    <property type="entry name" value="AAA"/>
    <property type="match status" value="1"/>
</dbReference>
<dbReference type="InterPro" id="IPR009057">
    <property type="entry name" value="Homeodomain-like_sf"/>
</dbReference>
<dbReference type="EMBL" id="CP134145">
    <property type="protein sequence ID" value="WNC70664.1"/>
    <property type="molecule type" value="Genomic_DNA"/>
</dbReference>
<dbReference type="PROSITE" id="PS00688">
    <property type="entry name" value="SIGMA54_INTERACT_3"/>
    <property type="match status" value="1"/>
</dbReference>
<evidence type="ECO:0000259" key="8">
    <source>
        <dbReference type="PROSITE" id="PS50110"/>
    </source>
</evidence>
<keyword evidence="10" id="KW-1185">Reference proteome</keyword>
<dbReference type="SMART" id="SM00448">
    <property type="entry name" value="REC"/>
    <property type="match status" value="1"/>
</dbReference>
<evidence type="ECO:0000313" key="9">
    <source>
        <dbReference type="EMBL" id="WNC70664.1"/>
    </source>
</evidence>
<dbReference type="InterPro" id="IPR011006">
    <property type="entry name" value="CheY-like_superfamily"/>
</dbReference>
<keyword evidence="4" id="KW-0238">DNA-binding</keyword>
<organism evidence="9 10">
    <name type="scientific">Thalassotalea psychrophila</name>
    <dbReference type="NCBI Taxonomy" id="3065647"/>
    <lineage>
        <taxon>Bacteria</taxon>
        <taxon>Pseudomonadati</taxon>
        <taxon>Pseudomonadota</taxon>
        <taxon>Gammaproteobacteria</taxon>
        <taxon>Alteromonadales</taxon>
        <taxon>Colwelliaceae</taxon>
        <taxon>Thalassotalea</taxon>
    </lineage>
</organism>
<evidence type="ECO:0000256" key="6">
    <source>
        <dbReference type="PROSITE-ProRule" id="PRU00169"/>
    </source>
</evidence>
<dbReference type="SMART" id="SM00382">
    <property type="entry name" value="AAA"/>
    <property type="match status" value="1"/>
</dbReference>